<dbReference type="HOGENOM" id="CLU_166037_3_2_7"/>
<protein>
    <recommendedName>
        <fullName evidence="2">Antitoxin</fullName>
    </recommendedName>
</protein>
<dbReference type="AlphaFoldDB" id="A5GE32"/>
<comment type="function">
    <text evidence="2">Antitoxin component of a type II toxin-antitoxin (TA) system.</text>
</comment>
<dbReference type="RefSeq" id="WP_011938402.1">
    <property type="nucleotide sequence ID" value="NC_009483.1"/>
</dbReference>
<dbReference type="STRING" id="351605.Gura_1488"/>
<dbReference type="KEGG" id="gur:Gura_1488"/>
<reference evidence="3 4" key="1">
    <citation type="submission" date="2007-05" db="EMBL/GenBank/DDBJ databases">
        <title>Complete sequence of Geobacter uraniireducens Rf4.</title>
        <authorList>
            <consortium name="US DOE Joint Genome Institute"/>
            <person name="Copeland A."/>
            <person name="Lucas S."/>
            <person name="Lapidus A."/>
            <person name="Barry K."/>
            <person name="Detter J.C."/>
            <person name="Glavina del Rio T."/>
            <person name="Hammon N."/>
            <person name="Israni S."/>
            <person name="Dalin E."/>
            <person name="Tice H."/>
            <person name="Pitluck S."/>
            <person name="Chertkov O."/>
            <person name="Brettin T."/>
            <person name="Bruce D."/>
            <person name="Han C."/>
            <person name="Schmutz J."/>
            <person name="Larimer F."/>
            <person name="Land M."/>
            <person name="Hauser L."/>
            <person name="Kyrpides N."/>
            <person name="Mikhailova N."/>
            <person name="Shelobolina E."/>
            <person name="Aklujkar M."/>
            <person name="Lovley D."/>
            <person name="Richardson P."/>
        </authorList>
    </citation>
    <scope>NUCLEOTIDE SEQUENCE [LARGE SCALE GENOMIC DNA]</scope>
    <source>
        <strain evidence="3 4">Rf4</strain>
    </source>
</reference>
<name>A5GE32_GEOUR</name>
<comment type="similarity">
    <text evidence="1 2">Belongs to the phD/YefM antitoxin family.</text>
</comment>
<dbReference type="InterPro" id="IPR036165">
    <property type="entry name" value="YefM-like_sf"/>
</dbReference>
<dbReference type="OrthoDB" id="7069202at2"/>
<organism evidence="3 4">
    <name type="scientific">Geotalea uraniireducens (strain Rf4)</name>
    <name type="common">Geobacter uraniireducens</name>
    <dbReference type="NCBI Taxonomy" id="351605"/>
    <lineage>
        <taxon>Bacteria</taxon>
        <taxon>Pseudomonadati</taxon>
        <taxon>Thermodesulfobacteriota</taxon>
        <taxon>Desulfuromonadia</taxon>
        <taxon>Geobacterales</taxon>
        <taxon>Geobacteraceae</taxon>
        <taxon>Geotalea</taxon>
    </lineage>
</organism>
<evidence type="ECO:0000313" key="4">
    <source>
        <dbReference type="Proteomes" id="UP000006695"/>
    </source>
</evidence>
<dbReference type="PANTHER" id="PTHR33713:SF11">
    <property type="entry name" value="PREVENT-HOST-DEATH FAMILY PROTEIN"/>
    <property type="match status" value="1"/>
</dbReference>
<proteinExistence type="inferred from homology"/>
<gene>
    <name evidence="3" type="ordered locus">Gura_1488</name>
</gene>
<dbReference type="Pfam" id="PF02604">
    <property type="entry name" value="PhdYeFM_antitox"/>
    <property type="match status" value="1"/>
</dbReference>
<dbReference type="Proteomes" id="UP000006695">
    <property type="component" value="Chromosome"/>
</dbReference>
<evidence type="ECO:0000256" key="1">
    <source>
        <dbReference type="ARBA" id="ARBA00009981"/>
    </source>
</evidence>
<keyword evidence="4" id="KW-1185">Reference proteome</keyword>
<dbReference type="InterPro" id="IPR006442">
    <property type="entry name" value="Antitoxin_Phd/YefM"/>
</dbReference>
<dbReference type="InterPro" id="IPR051405">
    <property type="entry name" value="phD/YefM_antitoxin"/>
</dbReference>
<evidence type="ECO:0000256" key="2">
    <source>
        <dbReference type="RuleBase" id="RU362080"/>
    </source>
</evidence>
<dbReference type="SUPFAM" id="SSF143120">
    <property type="entry name" value="YefM-like"/>
    <property type="match status" value="1"/>
</dbReference>
<evidence type="ECO:0000313" key="3">
    <source>
        <dbReference type="EMBL" id="ABQ25687.1"/>
    </source>
</evidence>
<dbReference type="Gene3D" id="3.40.1620.10">
    <property type="entry name" value="YefM-like domain"/>
    <property type="match status" value="1"/>
</dbReference>
<dbReference type="EMBL" id="CP000698">
    <property type="protein sequence ID" value="ABQ25687.1"/>
    <property type="molecule type" value="Genomic_DNA"/>
</dbReference>
<sequence>MKMSEAVKPISYFKSHASEVVRDVVETHRPVVITLNGEAKAIVQDLREYEKTGESLALLKILAMGQKDVEEGKTRPFRTAFADIRSGIKKERS</sequence>
<dbReference type="PANTHER" id="PTHR33713">
    <property type="entry name" value="ANTITOXIN YAFN-RELATED"/>
    <property type="match status" value="1"/>
</dbReference>
<accession>A5GE32</accession>
<dbReference type="NCBIfam" id="TIGR01552">
    <property type="entry name" value="phd_fam"/>
    <property type="match status" value="1"/>
</dbReference>